<keyword evidence="10" id="KW-1003">Cell membrane</keyword>
<evidence type="ECO:0000256" key="4">
    <source>
        <dbReference type="ARBA" id="ARBA00022448"/>
    </source>
</evidence>
<evidence type="ECO:0000256" key="5">
    <source>
        <dbReference type="ARBA" id="ARBA00022781"/>
    </source>
</evidence>
<keyword evidence="6 10" id="KW-0406">Ion transport</keyword>
<comment type="subunit">
    <text evidence="10 11">F-type ATPases have 2 components, CF(1) - the catalytic core - and CF(0) - the membrane proton channel. CF(1) has five subunits: alpha(3), beta(3), gamma(1), delta(1), epsilon(1). CF(0) has three main subunits: a, b and c.</text>
</comment>
<keyword evidence="8 10" id="KW-0139">CF(1)</keyword>
<evidence type="ECO:0000256" key="1">
    <source>
        <dbReference type="ARBA" id="ARBA00003543"/>
    </source>
</evidence>
<name>A0A255XS23_9PROT</name>
<dbReference type="HAMAP" id="MF_00530">
    <property type="entry name" value="ATP_synth_epsil_bac"/>
    <property type="match status" value="1"/>
</dbReference>
<keyword evidence="9 10" id="KW-0066">ATP synthesis</keyword>
<keyword evidence="14" id="KW-1185">Reference proteome</keyword>
<organism evidence="13 14">
    <name type="scientific">Elstera cyanobacteriorum</name>
    <dbReference type="NCBI Taxonomy" id="2022747"/>
    <lineage>
        <taxon>Bacteria</taxon>
        <taxon>Pseudomonadati</taxon>
        <taxon>Pseudomonadota</taxon>
        <taxon>Alphaproteobacteria</taxon>
        <taxon>Rhodospirillales</taxon>
        <taxon>Rhodospirillaceae</taxon>
        <taxon>Elstera</taxon>
    </lineage>
</organism>
<evidence type="ECO:0000256" key="8">
    <source>
        <dbReference type="ARBA" id="ARBA00023196"/>
    </source>
</evidence>
<dbReference type="InterPro" id="IPR036771">
    <property type="entry name" value="ATPsynth_dsu/esu_N"/>
</dbReference>
<dbReference type="CDD" id="cd12152">
    <property type="entry name" value="F1-ATPase_delta"/>
    <property type="match status" value="1"/>
</dbReference>
<dbReference type="GO" id="GO:0046933">
    <property type="term" value="F:proton-transporting ATP synthase activity, rotational mechanism"/>
    <property type="evidence" value="ECO:0007669"/>
    <property type="project" value="UniProtKB-UniRule"/>
</dbReference>
<dbReference type="PANTHER" id="PTHR13822:SF10">
    <property type="entry name" value="ATP SYNTHASE EPSILON CHAIN, CHLOROPLASTIC"/>
    <property type="match status" value="1"/>
</dbReference>
<feature type="domain" description="ATP synthase F1 complex delta/epsilon subunit N-terminal" evidence="12">
    <location>
        <begin position="6"/>
        <end position="84"/>
    </location>
</feature>
<dbReference type="RefSeq" id="WP_094408187.1">
    <property type="nucleotide sequence ID" value="NZ_BMJZ01000006.1"/>
</dbReference>
<dbReference type="PANTHER" id="PTHR13822">
    <property type="entry name" value="ATP SYNTHASE DELTA/EPSILON CHAIN"/>
    <property type="match status" value="1"/>
</dbReference>
<accession>A0A255XS23</accession>
<reference evidence="13 14" key="1">
    <citation type="submission" date="2017-07" db="EMBL/GenBank/DDBJ databases">
        <title>Elstera cyanobacteriorum sp. nov., a novel bacterium isolated from cyanobacterial aggregates in a eutrophic lake.</title>
        <authorList>
            <person name="Cai H."/>
        </authorList>
    </citation>
    <scope>NUCLEOTIDE SEQUENCE [LARGE SCALE GENOMIC DNA]</scope>
    <source>
        <strain evidence="13 14">TH019</strain>
    </source>
</reference>
<dbReference type="GO" id="GO:0005886">
    <property type="term" value="C:plasma membrane"/>
    <property type="evidence" value="ECO:0007669"/>
    <property type="project" value="UniProtKB-SubCell"/>
</dbReference>
<protein>
    <recommendedName>
        <fullName evidence="10">ATP synthase epsilon chain</fullName>
    </recommendedName>
    <alternativeName>
        <fullName evidence="10">ATP synthase F1 sector epsilon subunit</fullName>
    </alternativeName>
    <alternativeName>
        <fullName evidence="10">F-ATPase epsilon subunit</fullName>
    </alternativeName>
</protein>
<comment type="similarity">
    <text evidence="3 10 11">Belongs to the ATPase epsilon chain family.</text>
</comment>
<dbReference type="EMBL" id="NOXS01000030">
    <property type="protein sequence ID" value="OYQ19768.1"/>
    <property type="molecule type" value="Genomic_DNA"/>
</dbReference>
<keyword evidence="4 10" id="KW-0813">Transport</keyword>
<dbReference type="Gene3D" id="2.60.15.10">
    <property type="entry name" value="F0F1 ATP synthase delta/epsilon subunit, N-terminal"/>
    <property type="match status" value="1"/>
</dbReference>
<evidence type="ECO:0000256" key="2">
    <source>
        <dbReference type="ARBA" id="ARBA00004184"/>
    </source>
</evidence>
<dbReference type="OrthoDB" id="9799969at2"/>
<dbReference type="AlphaFoldDB" id="A0A255XS23"/>
<comment type="function">
    <text evidence="1 10">Produces ATP from ADP in the presence of a proton gradient across the membrane.</text>
</comment>
<evidence type="ECO:0000256" key="11">
    <source>
        <dbReference type="RuleBase" id="RU003656"/>
    </source>
</evidence>
<sequence length="125" mass="12756">MAGKITFELVSPERLVLSKPVDMVVMPGTEGEFGVLVGHAPILATLDPGVVAVHDGGQIVDRIFVAGGFAEVTAERCVVLAEDAVPVKNIDAAAASAALRDAEAGSDPVALKLARARVAATQRAA</sequence>
<evidence type="ECO:0000256" key="3">
    <source>
        <dbReference type="ARBA" id="ARBA00005712"/>
    </source>
</evidence>
<evidence type="ECO:0000256" key="7">
    <source>
        <dbReference type="ARBA" id="ARBA00023136"/>
    </source>
</evidence>
<dbReference type="GO" id="GO:0005524">
    <property type="term" value="F:ATP binding"/>
    <property type="evidence" value="ECO:0007669"/>
    <property type="project" value="UniProtKB-UniRule"/>
</dbReference>
<dbReference type="Proteomes" id="UP000216361">
    <property type="component" value="Unassembled WGS sequence"/>
</dbReference>
<dbReference type="GO" id="GO:0045259">
    <property type="term" value="C:proton-transporting ATP synthase complex"/>
    <property type="evidence" value="ECO:0007669"/>
    <property type="project" value="UniProtKB-KW"/>
</dbReference>
<dbReference type="InterPro" id="IPR001469">
    <property type="entry name" value="ATP_synth_F1_dsu/esu"/>
</dbReference>
<evidence type="ECO:0000256" key="10">
    <source>
        <dbReference type="HAMAP-Rule" id="MF_00530"/>
    </source>
</evidence>
<comment type="caution">
    <text evidence="13">The sequence shown here is derived from an EMBL/GenBank/DDBJ whole genome shotgun (WGS) entry which is preliminary data.</text>
</comment>
<comment type="subcellular location">
    <subcellularLocation>
        <location evidence="10">Cell membrane</location>
        <topology evidence="10">Peripheral membrane protein</topology>
    </subcellularLocation>
    <subcellularLocation>
        <location evidence="2">Endomembrane system</location>
        <topology evidence="2">Peripheral membrane protein</topology>
    </subcellularLocation>
</comment>
<dbReference type="NCBIfam" id="TIGR01216">
    <property type="entry name" value="ATP_synt_epsi"/>
    <property type="match status" value="1"/>
</dbReference>
<gene>
    <name evidence="10 13" type="primary">atpC</name>
    <name evidence="13" type="ORF">CHR90_06500</name>
</gene>
<evidence type="ECO:0000313" key="14">
    <source>
        <dbReference type="Proteomes" id="UP000216361"/>
    </source>
</evidence>
<dbReference type="GO" id="GO:0012505">
    <property type="term" value="C:endomembrane system"/>
    <property type="evidence" value="ECO:0007669"/>
    <property type="project" value="UniProtKB-SubCell"/>
</dbReference>
<evidence type="ECO:0000259" key="12">
    <source>
        <dbReference type="Pfam" id="PF02823"/>
    </source>
</evidence>
<evidence type="ECO:0000256" key="6">
    <source>
        <dbReference type="ARBA" id="ARBA00023065"/>
    </source>
</evidence>
<dbReference type="SUPFAM" id="SSF51344">
    <property type="entry name" value="Epsilon subunit of F1F0-ATP synthase N-terminal domain"/>
    <property type="match status" value="1"/>
</dbReference>
<dbReference type="InterPro" id="IPR020546">
    <property type="entry name" value="ATP_synth_F1_dsu/esu_N"/>
</dbReference>
<evidence type="ECO:0000313" key="13">
    <source>
        <dbReference type="EMBL" id="OYQ19768.1"/>
    </source>
</evidence>
<keyword evidence="7 10" id="KW-0472">Membrane</keyword>
<evidence type="ECO:0000256" key="9">
    <source>
        <dbReference type="ARBA" id="ARBA00023310"/>
    </source>
</evidence>
<proteinExistence type="inferred from homology"/>
<dbReference type="Pfam" id="PF02823">
    <property type="entry name" value="ATP-synt_DE_N"/>
    <property type="match status" value="1"/>
</dbReference>
<keyword evidence="5 10" id="KW-0375">Hydrogen ion transport</keyword>